<evidence type="ECO:0000313" key="2">
    <source>
        <dbReference type="Proteomes" id="UP000239907"/>
    </source>
</evidence>
<dbReference type="EMBL" id="MQWA01000001">
    <property type="protein sequence ID" value="PQJ28168.1"/>
    <property type="molecule type" value="Genomic_DNA"/>
</dbReference>
<name>A0A2S7TZJ7_9BACT</name>
<comment type="caution">
    <text evidence="1">The sequence shown here is derived from an EMBL/GenBank/DDBJ whole genome shotgun (WGS) entry which is preliminary data.</text>
</comment>
<organism evidence="1 2">
    <name type="scientific">Rubritalea profundi</name>
    <dbReference type="NCBI Taxonomy" id="1658618"/>
    <lineage>
        <taxon>Bacteria</taxon>
        <taxon>Pseudomonadati</taxon>
        <taxon>Verrucomicrobiota</taxon>
        <taxon>Verrucomicrobiia</taxon>
        <taxon>Verrucomicrobiales</taxon>
        <taxon>Rubritaleaceae</taxon>
        <taxon>Rubritalea</taxon>
    </lineage>
</organism>
<dbReference type="OrthoDB" id="198000at2"/>
<dbReference type="Gene3D" id="2.60.120.260">
    <property type="entry name" value="Galactose-binding domain-like"/>
    <property type="match status" value="1"/>
</dbReference>
<accession>A0A2S7TZJ7</accession>
<sequence length="266" mass="29750">MKKQLFIIIGAILTASVCYGHTWVCQWSPKGWTSSLGPHLNHGHIADDQWCGEVFLLDTQAREKPDEYKKVLRAQWIAEVLDEEKADKRLPGSGGFWESLASEQRRVIVGKHASDSNSKPEPKPDVKIPVGDQKIVVSKEGIFTIPALAYVDSGKILLMKSHDKGMQLHVPRQGKELSQFKYTVNLQKEGKYQLSAKVVTLHNAVKLMLSVNNSPPLEMRIPYTLGKWDICKPVVLELKKGANTLDFSGYARSNGLSIKQFTLSPM</sequence>
<keyword evidence="2" id="KW-1185">Reference proteome</keyword>
<dbReference type="Proteomes" id="UP000239907">
    <property type="component" value="Unassembled WGS sequence"/>
</dbReference>
<evidence type="ECO:0000313" key="1">
    <source>
        <dbReference type="EMBL" id="PQJ28168.1"/>
    </source>
</evidence>
<dbReference type="AlphaFoldDB" id="A0A2S7TZJ7"/>
<reference evidence="1 2" key="1">
    <citation type="submission" date="2016-12" db="EMBL/GenBank/DDBJ databases">
        <title>Study of bacterial adaptation to deep sea.</title>
        <authorList>
            <person name="Song J."/>
            <person name="Yoshizawa S."/>
            <person name="Kogure K."/>
        </authorList>
    </citation>
    <scope>NUCLEOTIDE SEQUENCE [LARGE SCALE GENOMIC DNA]</scope>
    <source>
        <strain evidence="1 2">SAORIC-165</strain>
    </source>
</reference>
<evidence type="ECO:0008006" key="3">
    <source>
        <dbReference type="Google" id="ProtNLM"/>
    </source>
</evidence>
<gene>
    <name evidence="1" type="ORF">BSZ32_06400</name>
</gene>
<dbReference type="RefSeq" id="WP_105042673.1">
    <property type="nucleotide sequence ID" value="NZ_MQWA01000001.1"/>
</dbReference>
<proteinExistence type="predicted"/>
<protein>
    <recommendedName>
        <fullName evidence="3">CBM6 domain-containing protein</fullName>
    </recommendedName>
</protein>